<name>A0A386RGR2_LACHE</name>
<evidence type="ECO:0000313" key="1">
    <source>
        <dbReference type="EMBL" id="AYE62557.1"/>
    </source>
</evidence>
<protein>
    <submittedName>
        <fullName evidence="1">Uncharacterized protein</fullName>
    </submittedName>
</protein>
<reference evidence="1 2" key="1">
    <citation type="submission" date="2016-10" db="EMBL/GenBank/DDBJ databases">
        <title>Complete genomic sequencing of Lactobacillus helveticus LH99 and comparative genome analysis.</title>
        <authorList>
            <person name="Li N."/>
            <person name="You C."/>
            <person name="Liu Z."/>
        </authorList>
    </citation>
    <scope>NUCLEOTIDE SEQUENCE [LARGE SCALE GENOMIC DNA]</scope>
    <source>
        <strain evidence="1 2">LH99</strain>
    </source>
</reference>
<proteinExistence type="predicted"/>
<organism evidence="1 2">
    <name type="scientific">Lactobacillus helveticus</name>
    <name type="common">Lactobacillus suntoryeus</name>
    <dbReference type="NCBI Taxonomy" id="1587"/>
    <lineage>
        <taxon>Bacteria</taxon>
        <taxon>Bacillati</taxon>
        <taxon>Bacillota</taxon>
        <taxon>Bacilli</taxon>
        <taxon>Lactobacillales</taxon>
        <taxon>Lactobacillaceae</taxon>
        <taxon>Lactobacillus</taxon>
    </lineage>
</organism>
<sequence length="57" mass="6163">MLNLIATISSITSTASNIINAYFTLVIPEIVEKIVVITGTAIMTIVFNKPIVEDNIV</sequence>
<dbReference type="Proteomes" id="UP000267794">
    <property type="component" value="Chromosome"/>
</dbReference>
<evidence type="ECO:0000313" key="2">
    <source>
        <dbReference type="Proteomes" id="UP000267794"/>
    </source>
</evidence>
<accession>A0A386RGR2</accession>
<gene>
    <name evidence="1" type="ORF">BC335_2211</name>
</gene>
<dbReference type="EMBL" id="CP017982">
    <property type="protein sequence ID" value="AYE62557.1"/>
    <property type="molecule type" value="Genomic_DNA"/>
</dbReference>
<dbReference type="AlphaFoldDB" id="A0A386RGR2"/>